<evidence type="ECO:0000313" key="4">
    <source>
        <dbReference type="EMBL" id="AHL30132.1"/>
    </source>
</evidence>
<protein>
    <recommendedName>
        <fullName evidence="2">rRNA-processing protein FYV7</fullName>
    </recommendedName>
</protein>
<feature type="compositionally biased region" description="Basic and acidic residues" evidence="3">
    <location>
        <begin position="1"/>
        <end position="14"/>
    </location>
</feature>
<evidence type="ECO:0000313" key="5">
    <source>
        <dbReference type="Proteomes" id="UP000002313"/>
    </source>
</evidence>
<evidence type="ECO:0000256" key="1">
    <source>
        <dbReference type="ARBA" id="ARBA00006800"/>
    </source>
</evidence>
<evidence type="ECO:0000256" key="2">
    <source>
        <dbReference type="ARBA" id="ARBA00018780"/>
    </source>
</evidence>
<evidence type="ECO:0000256" key="3">
    <source>
        <dbReference type="SAM" id="MobiDB-lite"/>
    </source>
</evidence>
<gene>
    <name evidence="4" type="ORF">Eint_071615</name>
</gene>
<dbReference type="Pfam" id="PF08524">
    <property type="entry name" value="rRNA_processing"/>
    <property type="match status" value="1"/>
</dbReference>
<feature type="region of interest" description="Disordered" evidence="3">
    <location>
        <begin position="1"/>
        <end position="26"/>
    </location>
</feature>
<dbReference type="KEGG" id="ein:Eint_071615"/>
<dbReference type="VEuPathDB" id="MicrosporidiaDB:Eint_071615"/>
<dbReference type="HOGENOM" id="CLU_2722215_0_0_1"/>
<sequence>MKYRKEDGKKQDKSIRKRENRKTEEEIERIRAQKAVQRRLYMQKTRRNQPVTGNRINLLLKQIEKFQRNSSG</sequence>
<name>W8P9B6_ENCIT</name>
<dbReference type="EMBL" id="CP001948">
    <property type="protein sequence ID" value="AHL30132.1"/>
    <property type="molecule type" value="Genomic_DNA"/>
</dbReference>
<dbReference type="GeneID" id="20314067"/>
<dbReference type="OrthoDB" id="2195706at2759"/>
<reference evidence="4 5" key="1">
    <citation type="journal article" date="2010" name="Nat. Commun.">
        <title>The complete sequence of the smallest known nuclear genome from the microsporidian Encephalitozoon intestinalis.</title>
        <authorList>
            <person name="Corradi N."/>
            <person name="Pombert J.-F."/>
            <person name="Farinelli L."/>
            <person name="Didier E.S."/>
            <person name="Keeling P.J."/>
        </authorList>
    </citation>
    <scope>NUCLEOTIDE SEQUENCE [LARGE SCALE GENOMIC DNA]</scope>
    <source>
        <strain evidence="4 5">ATCC 50506</strain>
    </source>
</reference>
<dbReference type="InterPro" id="IPR013730">
    <property type="entry name" value="Fyv7/TAP26"/>
</dbReference>
<comment type="similarity">
    <text evidence="1">Belongs to the FYV7 family.</text>
</comment>
<proteinExistence type="inferred from homology"/>
<organism evidence="4 5">
    <name type="scientific">Encephalitozoon intestinalis (strain ATCC 50506)</name>
    <name type="common">Microsporidian parasite</name>
    <name type="synonym">Septata intestinalis</name>
    <dbReference type="NCBI Taxonomy" id="876142"/>
    <lineage>
        <taxon>Eukaryota</taxon>
        <taxon>Fungi</taxon>
        <taxon>Fungi incertae sedis</taxon>
        <taxon>Microsporidia</taxon>
        <taxon>Unikaryonidae</taxon>
        <taxon>Encephalitozoon</taxon>
    </lineage>
</organism>
<keyword evidence="5" id="KW-1185">Reference proteome</keyword>
<reference evidence="4 5" key="2">
    <citation type="journal article" date="2012" name="Proc. Natl. Acad. Sci. U.S.A.">
        <title>Gain and loss of multiple functionally related, horizontally transferred genes in the reduced genomes of two microsporidian parasites.</title>
        <authorList>
            <person name="Pombert J.-F."/>
            <person name="Selman M."/>
            <person name="Burki F."/>
            <person name="Bardell F.T."/>
            <person name="Farinelli L."/>
            <person name="Solter L.F."/>
            <person name="Whitman D.W."/>
            <person name="Weiss L.M."/>
            <person name="Corradi N."/>
            <person name="Keeling P.J."/>
        </authorList>
    </citation>
    <scope>NUCLEOTIDE SEQUENCE [LARGE SCALE GENOMIC DNA]</scope>
    <source>
        <strain evidence="4 5">ATCC 50506</strain>
    </source>
</reference>
<dbReference type="Proteomes" id="UP000002313">
    <property type="component" value="Chromosome VII"/>
</dbReference>
<dbReference type="AlphaFoldDB" id="W8P9B6"/>
<dbReference type="RefSeq" id="XP_009161877.1">
    <property type="nucleotide sequence ID" value="XM_009163613.1"/>
</dbReference>
<accession>W8P9B6</accession>